<accession>A0A931M1F8</accession>
<keyword evidence="4 6" id="KW-0067">ATP-binding</keyword>
<keyword evidence="3 6" id="KW-0547">Nucleotide-binding</keyword>
<dbReference type="InterPro" id="IPR005479">
    <property type="entry name" value="CPAse_ATP-bd"/>
</dbReference>
<dbReference type="PANTHER" id="PTHR18866:SF33">
    <property type="entry name" value="METHYLCROTONOYL-COA CARBOXYLASE SUBUNIT ALPHA, MITOCHONDRIAL-RELATED"/>
    <property type="match status" value="1"/>
</dbReference>
<evidence type="ECO:0000256" key="5">
    <source>
        <dbReference type="ARBA" id="ARBA00023267"/>
    </source>
</evidence>
<dbReference type="Pfam" id="PF02785">
    <property type="entry name" value="Biotin_carb_C"/>
    <property type="match status" value="1"/>
</dbReference>
<dbReference type="SUPFAM" id="SSF52440">
    <property type="entry name" value="PreATP-grasp domain"/>
    <property type="match status" value="1"/>
</dbReference>
<protein>
    <recommendedName>
        <fullName evidence="1">biotin carboxylase</fullName>
        <ecNumber evidence="1">6.3.4.14</ecNumber>
    </recommendedName>
</protein>
<dbReference type="EC" id="6.3.4.14" evidence="1"/>
<dbReference type="GO" id="GO:0046872">
    <property type="term" value="F:metal ion binding"/>
    <property type="evidence" value="ECO:0007669"/>
    <property type="project" value="InterPro"/>
</dbReference>
<dbReference type="Pfam" id="PF00289">
    <property type="entry name" value="Biotin_carb_N"/>
    <property type="match status" value="1"/>
</dbReference>
<dbReference type="FunFam" id="3.40.50.20:FF:000010">
    <property type="entry name" value="Propionyl-CoA carboxylase subunit alpha"/>
    <property type="match status" value="1"/>
</dbReference>
<dbReference type="SUPFAM" id="SSF56059">
    <property type="entry name" value="Glutathione synthetase ATP-binding domain-like"/>
    <property type="match status" value="1"/>
</dbReference>
<feature type="domain" description="ATP-grasp" evidence="7">
    <location>
        <begin position="120"/>
        <end position="318"/>
    </location>
</feature>
<dbReference type="FunFam" id="3.30.1490.20:FF:000003">
    <property type="entry name" value="acetyl-CoA carboxylase isoform X1"/>
    <property type="match status" value="1"/>
</dbReference>
<dbReference type="PROSITE" id="PS00867">
    <property type="entry name" value="CPSASE_2"/>
    <property type="match status" value="1"/>
</dbReference>
<dbReference type="GO" id="GO:0004075">
    <property type="term" value="F:biotin carboxylase activity"/>
    <property type="evidence" value="ECO:0007669"/>
    <property type="project" value="UniProtKB-EC"/>
</dbReference>
<dbReference type="EMBL" id="JACOSL010000056">
    <property type="protein sequence ID" value="MBI1757196.1"/>
    <property type="molecule type" value="Genomic_DNA"/>
</dbReference>
<dbReference type="Proteomes" id="UP000727962">
    <property type="component" value="Unassembled WGS sequence"/>
</dbReference>
<dbReference type="PANTHER" id="PTHR18866">
    <property type="entry name" value="CARBOXYLASE:PYRUVATE/ACETYL-COA/PROPIONYL-COA CARBOXYLASE"/>
    <property type="match status" value="1"/>
</dbReference>
<dbReference type="Pfam" id="PF02786">
    <property type="entry name" value="CPSase_L_D2"/>
    <property type="match status" value="1"/>
</dbReference>
<evidence type="ECO:0000259" key="7">
    <source>
        <dbReference type="PROSITE" id="PS50975"/>
    </source>
</evidence>
<organism evidence="9 10">
    <name type="scientific">Fimbriimonas ginsengisoli</name>
    <dbReference type="NCBI Taxonomy" id="1005039"/>
    <lineage>
        <taxon>Bacteria</taxon>
        <taxon>Bacillati</taxon>
        <taxon>Armatimonadota</taxon>
        <taxon>Fimbriimonadia</taxon>
        <taxon>Fimbriimonadales</taxon>
        <taxon>Fimbriimonadaceae</taxon>
        <taxon>Fimbriimonas</taxon>
    </lineage>
</organism>
<keyword evidence="2" id="KW-0436">Ligase</keyword>
<evidence type="ECO:0000313" key="10">
    <source>
        <dbReference type="Proteomes" id="UP000727962"/>
    </source>
</evidence>
<gene>
    <name evidence="9" type="ORF">HYR64_08840</name>
</gene>
<keyword evidence="5" id="KW-0092">Biotin</keyword>
<dbReference type="GO" id="GO:0005524">
    <property type="term" value="F:ATP binding"/>
    <property type="evidence" value="ECO:0007669"/>
    <property type="project" value="UniProtKB-UniRule"/>
</dbReference>
<evidence type="ECO:0000256" key="2">
    <source>
        <dbReference type="ARBA" id="ARBA00022598"/>
    </source>
</evidence>
<feature type="domain" description="Biotin carboxylation" evidence="8">
    <location>
        <begin position="1"/>
        <end position="452"/>
    </location>
</feature>
<evidence type="ECO:0000259" key="8">
    <source>
        <dbReference type="PROSITE" id="PS50979"/>
    </source>
</evidence>
<dbReference type="InterPro" id="IPR011054">
    <property type="entry name" value="Rudment_hybrid_motif"/>
</dbReference>
<dbReference type="InterPro" id="IPR011764">
    <property type="entry name" value="Biotin_carboxylation_dom"/>
</dbReference>
<dbReference type="InterPro" id="IPR011761">
    <property type="entry name" value="ATP-grasp"/>
</dbReference>
<dbReference type="SMART" id="SM00878">
    <property type="entry name" value="Biotin_carb_C"/>
    <property type="match status" value="1"/>
</dbReference>
<evidence type="ECO:0000313" key="9">
    <source>
        <dbReference type="EMBL" id="MBI1757196.1"/>
    </source>
</evidence>
<name>A0A931M1F8_FIMGI</name>
<dbReference type="PROSITE" id="PS50975">
    <property type="entry name" value="ATP_GRASP"/>
    <property type="match status" value="1"/>
</dbReference>
<dbReference type="InterPro" id="IPR005482">
    <property type="entry name" value="Biotin_COase_C"/>
</dbReference>
<dbReference type="AlphaFoldDB" id="A0A931M1F8"/>
<evidence type="ECO:0000256" key="3">
    <source>
        <dbReference type="ARBA" id="ARBA00022741"/>
    </source>
</evidence>
<dbReference type="InterPro" id="IPR005481">
    <property type="entry name" value="BC-like_N"/>
</dbReference>
<sequence>MIRSLLVANRGEIAVRVIRAAREMGIRTVAVFSEADQASLHVSMADAAEPIGPPEPEASYLNATRIVEVAKRTGCDAVHPGYGFLSERAEFAEACEKAGLIFVGPPASAMRLLGAKIEAKRLAVGAGVPITPGYFELGASPKALREAADRIGYPVVLKASAGGGGRGMRILRHASEFDHALRLASEEAESAFGDGQMMVEKLIDRPRHLETQVLADRHGHVACLFERECSLQRRHQKLLEESPSPAMTADLWERMRAAAAALVSASGYVGAGTVEFMLDEATGELYFLEVNARLQVEHPVTEMVVGEDLVQWQLRIASGECLDLDPALLDGDRAALSGHAIEARIVAEDPAHGFLPSSGKILAWAEPKGPGLRVDTGFGAAATVSRYYDSLLAKVIAHAPNRPSAIDRLRQALLDFHILGVRSNIGYVLDVLDHPDFRAGRFDTGFLEREFDGWTGARAVPPELGAVSDQPLAQSGVSAAPQLTDGAWGRADGFRNTSA</sequence>
<evidence type="ECO:0000256" key="1">
    <source>
        <dbReference type="ARBA" id="ARBA00013263"/>
    </source>
</evidence>
<dbReference type="SUPFAM" id="SSF51246">
    <property type="entry name" value="Rudiment single hybrid motif"/>
    <property type="match status" value="1"/>
</dbReference>
<proteinExistence type="predicted"/>
<reference evidence="9" key="1">
    <citation type="submission" date="2020-07" db="EMBL/GenBank/DDBJ databases">
        <title>Huge and variable diversity of episymbiotic CPR bacteria and DPANN archaea in groundwater ecosystems.</title>
        <authorList>
            <person name="He C.Y."/>
            <person name="Keren R."/>
            <person name="Whittaker M."/>
            <person name="Farag I.F."/>
            <person name="Doudna J."/>
            <person name="Cate J.H.D."/>
            <person name="Banfield J.F."/>
        </authorList>
    </citation>
    <scope>NUCLEOTIDE SEQUENCE</scope>
    <source>
        <strain evidence="9">NC_groundwater_17_Pr7_B-0.1um_64_12</strain>
    </source>
</reference>
<evidence type="ECO:0000256" key="6">
    <source>
        <dbReference type="PROSITE-ProRule" id="PRU00409"/>
    </source>
</evidence>
<dbReference type="PROSITE" id="PS00866">
    <property type="entry name" value="CPSASE_1"/>
    <property type="match status" value="1"/>
</dbReference>
<dbReference type="Gene3D" id="3.30.470.20">
    <property type="entry name" value="ATP-grasp fold, B domain"/>
    <property type="match status" value="1"/>
</dbReference>
<evidence type="ECO:0000256" key="4">
    <source>
        <dbReference type="ARBA" id="ARBA00022840"/>
    </source>
</evidence>
<dbReference type="PROSITE" id="PS50979">
    <property type="entry name" value="BC"/>
    <property type="match status" value="1"/>
</dbReference>
<dbReference type="InterPro" id="IPR016185">
    <property type="entry name" value="PreATP-grasp_dom_sf"/>
</dbReference>
<comment type="caution">
    <text evidence="9">The sequence shown here is derived from an EMBL/GenBank/DDBJ whole genome shotgun (WGS) entry which is preliminary data.</text>
</comment>
<dbReference type="InterPro" id="IPR050856">
    <property type="entry name" value="Biotin_carboxylase_complex"/>
</dbReference>